<dbReference type="InterPro" id="IPR047057">
    <property type="entry name" value="MerR_fam"/>
</dbReference>
<dbReference type="PRINTS" id="PR00040">
    <property type="entry name" value="HTHMERR"/>
</dbReference>
<dbReference type="Gene3D" id="1.10.1660.10">
    <property type="match status" value="1"/>
</dbReference>
<dbReference type="PANTHER" id="PTHR30204:SF69">
    <property type="entry name" value="MERR-FAMILY TRANSCRIPTIONAL REGULATOR"/>
    <property type="match status" value="1"/>
</dbReference>
<sequence length="125" mass="14861">MISISNLSKEFGVSTRTLRYYEELGLLKPGRDEWGRRCYTRKDHAKLKLIFRGKRLGFTLVEIKEMIGLFDKDRTGIKQLEKAIEYGEHKIIEVNEQIRELEALREDTLQYLEEFKVRLLLLRGE</sequence>
<dbReference type="PANTHER" id="PTHR30204">
    <property type="entry name" value="REDOX-CYCLING DRUG-SENSING TRANSCRIPTIONAL ACTIVATOR SOXR"/>
    <property type="match status" value="1"/>
</dbReference>
<dbReference type="SMART" id="SM00422">
    <property type="entry name" value="HTH_MERR"/>
    <property type="match status" value="1"/>
</dbReference>
<keyword evidence="3 7" id="KW-0238">DNA-binding</keyword>
<organism evidence="7 8">
    <name type="scientific">Heyndrickxia acidicola</name>
    <dbReference type="NCBI Taxonomy" id="209389"/>
    <lineage>
        <taxon>Bacteria</taxon>
        <taxon>Bacillati</taxon>
        <taxon>Bacillota</taxon>
        <taxon>Bacilli</taxon>
        <taxon>Bacillales</taxon>
        <taxon>Bacillaceae</taxon>
        <taxon>Heyndrickxia</taxon>
    </lineage>
</organism>
<keyword evidence="5" id="KW-0175">Coiled coil</keyword>
<reference evidence="7 8" key="1">
    <citation type="submission" date="2023-03" db="EMBL/GenBank/DDBJ databases">
        <title>Bacillus Genome Sequencing.</title>
        <authorList>
            <person name="Dunlap C."/>
        </authorList>
    </citation>
    <scope>NUCLEOTIDE SEQUENCE [LARGE SCALE GENOMIC DNA]</scope>
    <source>
        <strain evidence="7 8">B-23453</strain>
    </source>
</reference>
<evidence type="ECO:0000256" key="3">
    <source>
        <dbReference type="ARBA" id="ARBA00023125"/>
    </source>
</evidence>
<dbReference type="InterPro" id="IPR009061">
    <property type="entry name" value="DNA-bd_dom_put_sf"/>
</dbReference>
<dbReference type="EMBL" id="JARMAB010000005">
    <property type="protein sequence ID" value="MED1202269.1"/>
    <property type="molecule type" value="Genomic_DNA"/>
</dbReference>
<evidence type="ECO:0000313" key="7">
    <source>
        <dbReference type="EMBL" id="MED1202269.1"/>
    </source>
</evidence>
<evidence type="ECO:0000256" key="4">
    <source>
        <dbReference type="ARBA" id="ARBA00023163"/>
    </source>
</evidence>
<evidence type="ECO:0000256" key="1">
    <source>
        <dbReference type="ARBA" id="ARBA00022491"/>
    </source>
</evidence>
<dbReference type="GO" id="GO:0003677">
    <property type="term" value="F:DNA binding"/>
    <property type="evidence" value="ECO:0007669"/>
    <property type="project" value="UniProtKB-KW"/>
</dbReference>
<accession>A0ABU6MCV6</accession>
<evidence type="ECO:0000256" key="2">
    <source>
        <dbReference type="ARBA" id="ARBA00023015"/>
    </source>
</evidence>
<dbReference type="CDD" id="cd04776">
    <property type="entry name" value="HTH_GnyR"/>
    <property type="match status" value="1"/>
</dbReference>
<evidence type="ECO:0000259" key="6">
    <source>
        <dbReference type="PROSITE" id="PS50937"/>
    </source>
</evidence>
<protein>
    <submittedName>
        <fullName evidence="7">MerR family DNA-binding transcriptional regulator</fullName>
    </submittedName>
</protein>
<keyword evidence="4" id="KW-0804">Transcription</keyword>
<feature type="coiled-coil region" evidence="5">
    <location>
        <begin position="77"/>
        <end position="114"/>
    </location>
</feature>
<comment type="caution">
    <text evidence="7">The sequence shown here is derived from an EMBL/GenBank/DDBJ whole genome shotgun (WGS) entry which is preliminary data.</text>
</comment>
<keyword evidence="2" id="KW-0805">Transcription regulation</keyword>
<dbReference type="Proteomes" id="UP001341444">
    <property type="component" value="Unassembled WGS sequence"/>
</dbReference>
<keyword evidence="1" id="KW-0678">Repressor</keyword>
<gene>
    <name evidence="7" type="ORF">P4T90_04080</name>
</gene>
<keyword evidence="8" id="KW-1185">Reference proteome</keyword>
<name>A0ABU6MCV6_9BACI</name>
<dbReference type="InterPro" id="IPR000551">
    <property type="entry name" value="MerR-type_HTH_dom"/>
</dbReference>
<feature type="domain" description="HTH merR-type" evidence="6">
    <location>
        <begin position="1"/>
        <end position="69"/>
    </location>
</feature>
<evidence type="ECO:0000313" key="8">
    <source>
        <dbReference type="Proteomes" id="UP001341444"/>
    </source>
</evidence>
<evidence type="ECO:0000256" key="5">
    <source>
        <dbReference type="SAM" id="Coils"/>
    </source>
</evidence>
<dbReference type="RefSeq" id="WP_066270522.1">
    <property type="nucleotide sequence ID" value="NZ_JARMAB010000005.1"/>
</dbReference>
<proteinExistence type="predicted"/>
<dbReference type="PROSITE" id="PS50937">
    <property type="entry name" value="HTH_MERR_2"/>
    <property type="match status" value="1"/>
</dbReference>
<dbReference type="Pfam" id="PF13411">
    <property type="entry name" value="MerR_1"/>
    <property type="match status" value="1"/>
</dbReference>
<dbReference type="SUPFAM" id="SSF46955">
    <property type="entry name" value="Putative DNA-binding domain"/>
    <property type="match status" value="1"/>
</dbReference>